<sequence>MQQTMLDFLTNYGYIALYLLLAAGIVGIPVPDETLMTVAGSMTATGGPLSFTLAITVAYAGSMTGMLVSYVLGLKVGKPFLFKFGKWIKLTPHRIERAETWFHKYGLWAVFFGYFVPGIRHFTCYLAGVSGVKWWKYVMYAGAGGFIWCATFFTLGHIIGENADEMLHVIHRFFGICISVIAVIVIVSLFFYIRYRRNKVPHS</sequence>
<proteinExistence type="inferred from homology"/>
<evidence type="ECO:0000313" key="4">
    <source>
        <dbReference type="EMBL" id="MFC0211136.1"/>
    </source>
</evidence>
<comment type="similarity">
    <text evidence="1">Belongs to the DedA family.</text>
</comment>
<dbReference type="Pfam" id="PF09335">
    <property type="entry name" value="VTT_dom"/>
    <property type="match status" value="1"/>
</dbReference>
<feature type="domain" description="VTT" evidence="3">
    <location>
        <begin position="30"/>
        <end position="157"/>
    </location>
</feature>
<dbReference type="RefSeq" id="WP_377467944.1">
    <property type="nucleotide sequence ID" value="NZ_JBHLWN010000012.1"/>
</dbReference>
<dbReference type="InterPro" id="IPR032816">
    <property type="entry name" value="VTT_dom"/>
</dbReference>
<comment type="caution">
    <text evidence="4">The sequence shown here is derived from an EMBL/GenBank/DDBJ whole genome shotgun (WGS) entry which is preliminary data.</text>
</comment>
<feature type="transmembrane region" description="Helical" evidence="2">
    <location>
        <begin position="172"/>
        <end position="193"/>
    </location>
</feature>
<keyword evidence="2" id="KW-0472">Membrane</keyword>
<gene>
    <name evidence="4" type="ORF">ACFFK0_01520</name>
</gene>
<feature type="transmembrane region" description="Helical" evidence="2">
    <location>
        <begin position="137"/>
        <end position="160"/>
    </location>
</feature>
<dbReference type="PANTHER" id="PTHR42709">
    <property type="entry name" value="ALKALINE PHOSPHATASE LIKE PROTEIN"/>
    <property type="match status" value="1"/>
</dbReference>
<evidence type="ECO:0000256" key="2">
    <source>
        <dbReference type="SAM" id="Phobius"/>
    </source>
</evidence>
<accession>A0ABV6DER8</accession>
<keyword evidence="5" id="KW-1185">Reference proteome</keyword>
<evidence type="ECO:0000259" key="3">
    <source>
        <dbReference type="Pfam" id="PF09335"/>
    </source>
</evidence>
<evidence type="ECO:0000256" key="1">
    <source>
        <dbReference type="ARBA" id="ARBA00010792"/>
    </source>
</evidence>
<dbReference type="EMBL" id="JBHLWN010000012">
    <property type="protein sequence ID" value="MFC0211136.1"/>
    <property type="molecule type" value="Genomic_DNA"/>
</dbReference>
<organism evidence="4 5">
    <name type="scientific">Paenibacillus chartarius</name>
    <dbReference type="NCBI Taxonomy" id="747481"/>
    <lineage>
        <taxon>Bacteria</taxon>
        <taxon>Bacillati</taxon>
        <taxon>Bacillota</taxon>
        <taxon>Bacilli</taxon>
        <taxon>Bacillales</taxon>
        <taxon>Paenibacillaceae</taxon>
        <taxon>Paenibacillus</taxon>
    </lineage>
</organism>
<evidence type="ECO:0000313" key="5">
    <source>
        <dbReference type="Proteomes" id="UP001589776"/>
    </source>
</evidence>
<feature type="transmembrane region" description="Helical" evidence="2">
    <location>
        <begin position="51"/>
        <end position="73"/>
    </location>
</feature>
<keyword evidence="2" id="KW-0812">Transmembrane</keyword>
<feature type="transmembrane region" description="Helical" evidence="2">
    <location>
        <begin position="12"/>
        <end position="31"/>
    </location>
</feature>
<dbReference type="PANTHER" id="PTHR42709:SF9">
    <property type="entry name" value="ALKALINE PHOSPHATASE LIKE PROTEIN"/>
    <property type="match status" value="1"/>
</dbReference>
<keyword evidence="2" id="KW-1133">Transmembrane helix</keyword>
<dbReference type="Proteomes" id="UP001589776">
    <property type="component" value="Unassembled WGS sequence"/>
</dbReference>
<reference evidence="4 5" key="1">
    <citation type="submission" date="2024-09" db="EMBL/GenBank/DDBJ databases">
        <authorList>
            <person name="Sun Q."/>
            <person name="Mori K."/>
        </authorList>
    </citation>
    <scope>NUCLEOTIDE SEQUENCE [LARGE SCALE GENOMIC DNA]</scope>
    <source>
        <strain evidence="4 5">CCM 7759</strain>
    </source>
</reference>
<name>A0ABV6DER8_9BACL</name>
<dbReference type="InterPro" id="IPR051311">
    <property type="entry name" value="DedA_domain"/>
</dbReference>
<protein>
    <submittedName>
        <fullName evidence="4">DedA family protein</fullName>
    </submittedName>
</protein>